<accession>A0A5J4L551</accession>
<proteinExistence type="predicted"/>
<protein>
    <submittedName>
        <fullName evidence="1">Uncharacterized protein</fullName>
    </submittedName>
</protein>
<name>A0A5J4L551_9ZZZZ</name>
<dbReference type="EMBL" id="BLAB01000001">
    <property type="protein sequence ID" value="GER94763.1"/>
    <property type="molecule type" value="Genomic_DNA"/>
</dbReference>
<dbReference type="AlphaFoldDB" id="A0A5J4L551"/>
<organism evidence="1">
    <name type="scientific">hot springs metagenome</name>
    <dbReference type="NCBI Taxonomy" id="433727"/>
    <lineage>
        <taxon>unclassified sequences</taxon>
        <taxon>metagenomes</taxon>
        <taxon>ecological metagenomes</taxon>
    </lineage>
</organism>
<sequence>MASTQQDISSSLPVADIAGGVISELRNILLSGKYPFNSYMPGAWIMEDYTAVAIRIVEEARFATLNNEKKQKTN</sequence>
<reference evidence="1" key="1">
    <citation type="submission" date="2019-10" db="EMBL/GenBank/DDBJ databases">
        <title>Metagenomic sequencing of thiosulfate-disproportionating enrichment culture.</title>
        <authorList>
            <person name="Umezawa K."/>
            <person name="Kojima H."/>
            <person name="Fukui M."/>
        </authorList>
    </citation>
    <scope>NUCLEOTIDE SEQUENCE</scope>
    <source>
        <strain evidence="1">45J</strain>
    </source>
</reference>
<comment type="caution">
    <text evidence="1">The sequence shown here is derived from an EMBL/GenBank/DDBJ whole genome shotgun (WGS) entry which is preliminary data.</text>
</comment>
<gene>
    <name evidence="1" type="ORF">A45J_2527</name>
</gene>
<evidence type="ECO:0000313" key="1">
    <source>
        <dbReference type="EMBL" id="GER94763.1"/>
    </source>
</evidence>